<dbReference type="InterPro" id="IPR004099">
    <property type="entry name" value="Pyr_nucl-diS_OxRdtase_dimer"/>
</dbReference>
<dbReference type="PRINTS" id="PR00411">
    <property type="entry name" value="PNDRDTASEI"/>
</dbReference>
<name>A0A2W4TYB9_9CYAN</name>
<feature type="disulfide bond" description="Redox-active" evidence="9">
    <location>
        <begin position="43"/>
        <end position="48"/>
    </location>
</feature>
<dbReference type="InterPro" id="IPR012999">
    <property type="entry name" value="Pyr_OxRdtase_I_AS"/>
</dbReference>
<evidence type="ECO:0000313" key="13">
    <source>
        <dbReference type="EMBL" id="PZO13652.1"/>
    </source>
</evidence>
<feature type="domain" description="FAD/NAD(P)-binding" evidence="12">
    <location>
        <begin position="6"/>
        <end position="315"/>
    </location>
</feature>
<dbReference type="Pfam" id="PF02852">
    <property type="entry name" value="Pyr_redox_dim"/>
    <property type="match status" value="1"/>
</dbReference>
<evidence type="ECO:0000256" key="3">
    <source>
        <dbReference type="ARBA" id="ARBA00022827"/>
    </source>
</evidence>
<proteinExistence type="inferred from homology"/>
<protein>
    <submittedName>
        <fullName evidence="13">Glutathione-disulfide reductase</fullName>
    </submittedName>
</protein>
<comment type="cofactor">
    <cofactor evidence="8">
        <name>FAD</name>
        <dbReference type="ChEBI" id="CHEBI:57692"/>
    </cofactor>
    <text evidence="8">Binds 1 FAD per subunit.</text>
</comment>
<dbReference type="SUPFAM" id="SSF55424">
    <property type="entry name" value="FAD/NAD-linked reductases, dimerisation (C-terminal) domain"/>
    <property type="match status" value="1"/>
</dbReference>
<keyword evidence="6 10" id="KW-0676">Redox-active center</keyword>
<keyword evidence="5" id="KW-1015">Disulfide bond</keyword>
<dbReference type="InterPro" id="IPR001100">
    <property type="entry name" value="Pyr_nuc-diS_OxRdtase"/>
</dbReference>
<comment type="similarity">
    <text evidence="1 10">Belongs to the class-I pyridine nucleotide-disulfide oxidoreductase family.</text>
</comment>
<dbReference type="InterPro" id="IPR046952">
    <property type="entry name" value="GSHR/TRXR-like"/>
</dbReference>
<dbReference type="PANTHER" id="PTHR42737:SF2">
    <property type="entry name" value="GLUTATHIONE REDUCTASE"/>
    <property type="match status" value="1"/>
</dbReference>
<evidence type="ECO:0000256" key="5">
    <source>
        <dbReference type="ARBA" id="ARBA00023157"/>
    </source>
</evidence>
<dbReference type="InterPro" id="IPR036188">
    <property type="entry name" value="FAD/NAD-bd_sf"/>
</dbReference>
<feature type="binding site" evidence="8">
    <location>
        <begin position="173"/>
        <end position="180"/>
    </location>
    <ligand>
        <name>NAD(+)</name>
        <dbReference type="ChEBI" id="CHEBI:57540"/>
    </ligand>
</feature>
<evidence type="ECO:0000256" key="9">
    <source>
        <dbReference type="PIRSR" id="PIRSR000350-4"/>
    </source>
</evidence>
<sequence>MTKYDYDLVVVGSGSGGLSASRTARDLGKRVAIIEKNTVGGTCVNRGCIPTKLMVYAAEFAKSQKISGDYGWSGGDSPKFDWQTFKQAMDNHVRSIRESQIEGLDGIDLLRGKAQFIDEHTLTVNDQQVSAEFVLLAVGAKPKMPDLPGIEYALDSKDIFELEALPESFVVVGGGYIGVELAQVFRCYGCEVTVVDSKPHVLDGFDKEVQARVRQILEDDGIKVVDNARLKEIEKAEGGFTVTLDDGTTESASQVICALGRSANIETLNLDAVGVTTHKGKIVVDEHKRTESKNVFAVGDCTDTVMLTPVAIAEGAAAVKTMFGKPKKIDYRWVPSAVYMHPEVAMVGPTEEEAKAQGLDFEKACSTFTPLKYGMAKSDSMEAFVKFLVEPESQKIISLHLVAPRAADMIQMLVPALKKGLTLDELNDTIPVHPSAGEELFCVT</sequence>
<dbReference type="GO" id="GO:0005829">
    <property type="term" value="C:cytosol"/>
    <property type="evidence" value="ECO:0007669"/>
    <property type="project" value="TreeGrafter"/>
</dbReference>
<organism evidence="13 14">
    <name type="scientific">Leptolyngbya foveolarum</name>
    <dbReference type="NCBI Taxonomy" id="47253"/>
    <lineage>
        <taxon>Bacteria</taxon>
        <taxon>Bacillati</taxon>
        <taxon>Cyanobacteriota</taxon>
        <taxon>Cyanophyceae</taxon>
        <taxon>Leptolyngbyales</taxon>
        <taxon>Leptolyngbyaceae</taxon>
        <taxon>Leptolyngbya group</taxon>
        <taxon>Leptolyngbya</taxon>
    </lineage>
</organism>
<dbReference type="GO" id="GO:0050660">
    <property type="term" value="F:flavin adenine dinucleotide binding"/>
    <property type="evidence" value="ECO:0007669"/>
    <property type="project" value="InterPro"/>
</dbReference>
<dbReference type="EMBL" id="QBMC01000121">
    <property type="protein sequence ID" value="PZO13652.1"/>
    <property type="molecule type" value="Genomic_DNA"/>
</dbReference>
<feature type="domain" description="Pyridine nucleotide-disulphide oxidoreductase dimerisation" evidence="11">
    <location>
        <begin position="334"/>
        <end position="440"/>
    </location>
</feature>
<comment type="caution">
    <text evidence="13">The sequence shown here is derived from an EMBL/GenBank/DDBJ whole genome shotgun (WGS) entry which is preliminary data.</text>
</comment>
<dbReference type="PIRSF" id="PIRSF000350">
    <property type="entry name" value="Mercury_reductase_MerA"/>
    <property type="match status" value="1"/>
</dbReference>
<evidence type="ECO:0000256" key="10">
    <source>
        <dbReference type="RuleBase" id="RU003691"/>
    </source>
</evidence>
<keyword evidence="8" id="KW-0547">Nucleotide-binding</keyword>
<evidence type="ECO:0000313" key="14">
    <source>
        <dbReference type="Proteomes" id="UP000249354"/>
    </source>
</evidence>
<evidence type="ECO:0000256" key="7">
    <source>
        <dbReference type="PIRSR" id="PIRSR000350-2"/>
    </source>
</evidence>
<dbReference type="GO" id="GO:0045454">
    <property type="term" value="P:cell redox homeostasis"/>
    <property type="evidence" value="ECO:0007669"/>
    <property type="project" value="InterPro"/>
</dbReference>
<reference evidence="14" key="1">
    <citation type="submission" date="2018-04" db="EMBL/GenBank/DDBJ databases">
        <authorList>
            <person name="Cornet L."/>
        </authorList>
    </citation>
    <scope>NUCLEOTIDE SEQUENCE [LARGE SCALE GENOMIC DNA]</scope>
</reference>
<reference evidence="13 14" key="2">
    <citation type="submission" date="2018-06" db="EMBL/GenBank/DDBJ databases">
        <title>Metagenomic assembly of (sub)arctic Cyanobacteria and their associated microbiome from non-axenic cultures.</title>
        <authorList>
            <person name="Baurain D."/>
        </authorList>
    </citation>
    <scope>NUCLEOTIDE SEQUENCE [LARGE SCALE GENOMIC DNA]</scope>
    <source>
        <strain evidence="13">ULC129bin1</strain>
    </source>
</reference>
<evidence type="ECO:0000256" key="1">
    <source>
        <dbReference type="ARBA" id="ARBA00007532"/>
    </source>
</evidence>
<keyword evidence="3 8" id="KW-0274">FAD</keyword>
<feature type="binding site" evidence="8">
    <location>
        <position position="300"/>
    </location>
    <ligand>
        <name>FAD</name>
        <dbReference type="ChEBI" id="CHEBI:57692"/>
    </ligand>
</feature>
<dbReference type="PANTHER" id="PTHR42737">
    <property type="entry name" value="GLUTATHIONE REDUCTASE"/>
    <property type="match status" value="1"/>
</dbReference>
<feature type="active site" description="Proton acceptor" evidence="7">
    <location>
        <position position="433"/>
    </location>
</feature>
<dbReference type="PRINTS" id="PR00368">
    <property type="entry name" value="FADPNR"/>
</dbReference>
<dbReference type="Pfam" id="PF07992">
    <property type="entry name" value="Pyr_redox_2"/>
    <property type="match status" value="1"/>
</dbReference>
<dbReference type="InterPro" id="IPR016156">
    <property type="entry name" value="FAD/NAD-linked_Rdtase_dimer_sf"/>
</dbReference>
<accession>A0A2W4TYB9</accession>
<gene>
    <name evidence="13" type="ORF">DCF25_15830</name>
</gene>
<feature type="binding site" evidence="8">
    <location>
        <position position="260"/>
    </location>
    <ligand>
        <name>NAD(+)</name>
        <dbReference type="ChEBI" id="CHEBI:57540"/>
    </ligand>
</feature>
<dbReference type="GO" id="GO:0006749">
    <property type="term" value="P:glutathione metabolic process"/>
    <property type="evidence" value="ECO:0007669"/>
    <property type="project" value="TreeGrafter"/>
</dbReference>
<feature type="binding site" evidence="8">
    <location>
        <position position="52"/>
    </location>
    <ligand>
        <name>FAD</name>
        <dbReference type="ChEBI" id="CHEBI:57692"/>
    </ligand>
</feature>
<dbReference type="AlphaFoldDB" id="A0A2W4TYB9"/>
<evidence type="ECO:0000256" key="8">
    <source>
        <dbReference type="PIRSR" id="PIRSR000350-3"/>
    </source>
</evidence>
<dbReference type="Proteomes" id="UP000249354">
    <property type="component" value="Unassembled WGS sequence"/>
</dbReference>
<dbReference type="InterPro" id="IPR023753">
    <property type="entry name" value="FAD/NAD-binding_dom"/>
</dbReference>
<dbReference type="GO" id="GO:0004362">
    <property type="term" value="F:glutathione-disulfide reductase (NADPH) activity"/>
    <property type="evidence" value="ECO:0007669"/>
    <property type="project" value="TreeGrafter"/>
</dbReference>
<evidence type="ECO:0000256" key="2">
    <source>
        <dbReference type="ARBA" id="ARBA00022630"/>
    </source>
</evidence>
<dbReference type="GO" id="GO:0034599">
    <property type="term" value="P:cellular response to oxidative stress"/>
    <property type="evidence" value="ECO:0007669"/>
    <property type="project" value="TreeGrafter"/>
</dbReference>
<dbReference type="SUPFAM" id="SSF51905">
    <property type="entry name" value="FAD/NAD(P)-binding domain"/>
    <property type="match status" value="1"/>
</dbReference>
<evidence type="ECO:0000259" key="12">
    <source>
        <dbReference type="Pfam" id="PF07992"/>
    </source>
</evidence>
<evidence type="ECO:0000256" key="6">
    <source>
        <dbReference type="ARBA" id="ARBA00023284"/>
    </source>
</evidence>
<evidence type="ECO:0000256" key="4">
    <source>
        <dbReference type="ARBA" id="ARBA00023002"/>
    </source>
</evidence>
<keyword evidence="4 10" id="KW-0560">Oxidoreductase</keyword>
<evidence type="ECO:0000259" key="11">
    <source>
        <dbReference type="Pfam" id="PF02852"/>
    </source>
</evidence>
<keyword evidence="2 10" id="KW-0285">Flavoprotein</keyword>
<dbReference type="Gene3D" id="3.50.50.60">
    <property type="entry name" value="FAD/NAD(P)-binding domain"/>
    <property type="match status" value="2"/>
</dbReference>
<keyword evidence="8" id="KW-0520">NAD</keyword>
<dbReference type="PROSITE" id="PS00076">
    <property type="entry name" value="PYRIDINE_REDOX_1"/>
    <property type="match status" value="1"/>
</dbReference>
<dbReference type="Gene3D" id="3.30.390.30">
    <property type="match status" value="1"/>
</dbReference>